<protein>
    <submittedName>
        <fullName evidence="9">Pept_C1 domain-containing protein</fullName>
    </submittedName>
</protein>
<dbReference type="AlphaFoldDB" id="A0A0N5D2M7"/>
<evidence type="ECO:0000256" key="3">
    <source>
        <dbReference type="ARBA" id="ARBA00022729"/>
    </source>
</evidence>
<keyword evidence="5" id="KW-0788">Thiol protease</keyword>
<evidence type="ECO:0000256" key="7">
    <source>
        <dbReference type="ARBA" id="ARBA00023157"/>
    </source>
</evidence>
<accession>A0A0N5D2M7</accession>
<dbReference type="PRINTS" id="PR00705">
    <property type="entry name" value="PAPAIN"/>
</dbReference>
<evidence type="ECO:0000256" key="1">
    <source>
        <dbReference type="ARBA" id="ARBA00008455"/>
    </source>
</evidence>
<organism evidence="9">
    <name type="scientific">Thelazia callipaeda</name>
    <name type="common">Oriental eyeworm</name>
    <name type="synonym">Parasitic nematode</name>
    <dbReference type="NCBI Taxonomy" id="103827"/>
    <lineage>
        <taxon>Eukaryota</taxon>
        <taxon>Metazoa</taxon>
        <taxon>Ecdysozoa</taxon>
        <taxon>Nematoda</taxon>
        <taxon>Chromadorea</taxon>
        <taxon>Rhabditida</taxon>
        <taxon>Spirurina</taxon>
        <taxon>Spiruromorpha</taxon>
        <taxon>Thelazioidea</taxon>
        <taxon>Thelaziidae</taxon>
        <taxon>Thelazia</taxon>
    </lineage>
</organism>
<sequence>LRYFCRFVINELRSKKISLEAENLVGDELIDYVNSNQKLWKAAKNKFNFYDEHVKYGLLGVNHVKLSVEDKKNLSPTRYLNMYIPETFDARQEWPECQSIQNIRDQSSCGSCWAFGAVEAMSDRICIASKGKLQVTLSADDLLSCCRSCGFGCYGGQPMEAWRYWVSHGIVTGSNYTLHGGCRPYPFPPCEHHSNKTHYEPCKHDLYPTPKCNRKCDKSYGKSYSADKYFGKRAYAVESDVESIQKEIMTMGPVEAAFEVHSDFLSYESGIYKHTAGSLAGGHAVKILGWGIEQGVPYWLVANSWNTDWGENGYFRILRGIDECGIESGIVAGIPKRQVKTKFFAINDFVVD</sequence>
<evidence type="ECO:0000256" key="4">
    <source>
        <dbReference type="ARBA" id="ARBA00022801"/>
    </source>
</evidence>
<evidence type="ECO:0000256" key="2">
    <source>
        <dbReference type="ARBA" id="ARBA00022670"/>
    </source>
</evidence>
<keyword evidence="7" id="KW-1015">Disulfide bond</keyword>
<dbReference type="InterPro" id="IPR000668">
    <property type="entry name" value="Peptidase_C1A_C"/>
</dbReference>
<dbReference type="PROSITE" id="PS00639">
    <property type="entry name" value="THIOL_PROTEASE_HIS"/>
    <property type="match status" value="1"/>
</dbReference>
<evidence type="ECO:0000259" key="8">
    <source>
        <dbReference type="SMART" id="SM00645"/>
    </source>
</evidence>
<dbReference type="CDD" id="cd02620">
    <property type="entry name" value="Peptidase_C1A_CathepsinB"/>
    <property type="match status" value="1"/>
</dbReference>
<keyword evidence="3" id="KW-0732">Signal</keyword>
<dbReference type="InterPro" id="IPR025660">
    <property type="entry name" value="Pept_his_AS"/>
</dbReference>
<dbReference type="SMART" id="SM00645">
    <property type="entry name" value="Pept_C1"/>
    <property type="match status" value="1"/>
</dbReference>
<name>A0A0N5D2M7_THECL</name>
<dbReference type="InterPro" id="IPR025661">
    <property type="entry name" value="Pept_asp_AS"/>
</dbReference>
<dbReference type="PROSITE" id="PS00139">
    <property type="entry name" value="THIOL_PROTEASE_CYS"/>
    <property type="match status" value="1"/>
</dbReference>
<keyword evidence="6" id="KW-0865">Zymogen</keyword>
<proteinExistence type="inferred from homology"/>
<dbReference type="GO" id="GO:0006508">
    <property type="term" value="P:proteolysis"/>
    <property type="evidence" value="ECO:0007669"/>
    <property type="project" value="UniProtKB-KW"/>
</dbReference>
<evidence type="ECO:0000313" key="9">
    <source>
        <dbReference type="WBParaSite" id="TCLT_0000714401-mRNA-1"/>
    </source>
</evidence>
<reference evidence="9" key="1">
    <citation type="submission" date="2017-02" db="UniProtKB">
        <authorList>
            <consortium name="WormBaseParasite"/>
        </authorList>
    </citation>
    <scope>IDENTIFICATION</scope>
</reference>
<evidence type="ECO:0000256" key="5">
    <source>
        <dbReference type="ARBA" id="ARBA00022807"/>
    </source>
</evidence>
<dbReference type="FunFam" id="3.90.70.10:FF:000031">
    <property type="entry name" value="Cathepsin B"/>
    <property type="match status" value="1"/>
</dbReference>
<dbReference type="InterPro" id="IPR013128">
    <property type="entry name" value="Peptidase_C1A"/>
</dbReference>
<comment type="similarity">
    <text evidence="1">Belongs to the peptidase C1 family.</text>
</comment>
<dbReference type="WBParaSite" id="TCLT_0000714401-mRNA-1">
    <property type="protein sequence ID" value="TCLT_0000714401-mRNA-1"/>
    <property type="gene ID" value="TCLT_0000714401"/>
</dbReference>
<dbReference type="InterPro" id="IPR000169">
    <property type="entry name" value="Pept_cys_AS"/>
</dbReference>
<dbReference type="Gene3D" id="3.90.70.10">
    <property type="entry name" value="Cysteine proteinases"/>
    <property type="match status" value="1"/>
</dbReference>
<dbReference type="OMA" id="DEKIPYW"/>
<dbReference type="Pfam" id="PF00112">
    <property type="entry name" value="Peptidase_C1"/>
    <property type="match status" value="1"/>
</dbReference>
<dbReference type="GO" id="GO:0008234">
    <property type="term" value="F:cysteine-type peptidase activity"/>
    <property type="evidence" value="ECO:0007669"/>
    <property type="project" value="UniProtKB-KW"/>
</dbReference>
<dbReference type="InterPro" id="IPR038765">
    <property type="entry name" value="Papain-like_cys_pep_sf"/>
</dbReference>
<dbReference type="PROSITE" id="PS00640">
    <property type="entry name" value="THIOL_PROTEASE_ASN"/>
    <property type="match status" value="1"/>
</dbReference>
<feature type="domain" description="Peptidase C1A papain C-terminal" evidence="8">
    <location>
        <begin position="84"/>
        <end position="334"/>
    </location>
</feature>
<evidence type="ECO:0000256" key="6">
    <source>
        <dbReference type="ARBA" id="ARBA00023145"/>
    </source>
</evidence>
<keyword evidence="4" id="KW-0378">Hydrolase</keyword>
<dbReference type="PANTHER" id="PTHR12411">
    <property type="entry name" value="CYSTEINE PROTEASE FAMILY C1-RELATED"/>
    <property type="match status" value="1"/>
</dbReference>
<keyword evidence="2" id="KW-0645">Protease</keyword>
<dbReference type="SUPFAM" id="SSF54001">
    <property type="entry name" value="Cysteine proteinases"/>
    <property type="match status" value="1"/>
</dbReference>